<dbReference type="GO" id="GO:0005829">
    <property type="term" value="C:cytosol"/>
    <property type="evidence" value="ECO:0007669"/>
    <property type="project" value="UniProtKB-SubCell"/>
</dbReference>
<evidence type="ECO:0000256" key="6">
    <source>
        <dbReference type="ARBA" id="ARBA00022553"/>
    </source>
</evidence>
<dbReference type="PANTHER" id="PTHR46512:SF1">
    <property type="entry name" value="PEPTIDYLPROLYL ISOMERASE"/>
    <property type="match status" value="1"/>
</dbReference>
<keyword evidence="14" id="KW-0413">Isomerase</keyword>
<keyword evidence="8" id="KW-0677">Repeat</keyword>
<dbReference type="SMART" id="SM00028">
    <property type="entry name" value="TPR"/>
    <property type="match status" value="3"/>
</dbReference>
<dbReference type="EMBL" id="BTRK01000005">
    <property type="protein sequence ID" value="GMR53794.1"/>
    <property type="molecule type" value="Genomic_DNA"/>
</dbReference>
<organism evidence="18 19">
    <name type="scientific">Pristionchus mayeri</name>
    <dbReference type="NCBI Taxonomy" id="1317129"/>
    <lineage>
        <taxon>Eukaryota</taxon>
        <taxon>Metazoa</taxon>
        <taxon>Ecdysozoa</taxon>
        <taxon>Nematoda</taxon>
        <taxon>Chromadorea</taxon>
        <taxon>Rhabditida</taxon>
        <taxon>Rhabditina</taxon>
        <taxon>Diplogasteromorpha</taxon>
        <taxon>Diplogasteroidea</taxon>
        <taxon>Neodiplogasteridae</taxon>
        <taxon>Pristionchus</taxon>
    </lineage>
</organism>
<evidence type="ECO:0000256" key="10">
    <source>
        <dbReference type="ARBA" id="ARBA00022990"/>
    </source>
</evidence>
<protein>
    <recommendedName>
        <fullName evidence="14">peptidylprolyl isomerase</fullName>
        <ecNumber evidence="14">5.2.1.8</ecNumber>
    </recommendedName>
</protein>
<feature type="transmembrane region" description="Helical" evidence="16">
    <location>
        <begin position="391"/>
        <end position="413"/>
    </location>
</feature>
<dbReference type="GO" id="GO:0016020">
    <property type="term" value="C:membrane"/>
    <property type="evidence" value="ECO:0007669"/>
    <property type="project" value="TreeGrafter"/>
</dbReference>
<keyword evidence="11" id="KW-0496">Mitochondrion</keyword>
<evidence type="ECO:0000256" key="5">
    <source>
        <dbReference type="ARBA" id="ARBA00022481"/>
    </source>
</evidence>
<evidence type="ECO:0000313" key="19">
    <source>
        <dbReference type="Proteomes" id="UP001328107"/>
    </source>
</evidence>
<dbReference type="EC" id="5.2.1.8" evidence="14"/>
<evidence type="ECO:0000256" key="9">
    <source>
        <dbReference type="ARBA" id="ARBA00022803"/>
    </source>
</evidence>
<evidence type="ECO:0000256" key="3">
    <source>
        <dbReference type="ARBA" id="ARBA00004245"/>
    </source>
</evidence>
<keyword evidence="12" id="KW-0963">Cytoplasm</keyword>
<sequence length="414" mass="46514">MDEMVAEESECSLSSDGLDDVGIHSHGFMEGHNFIQALAGRRAISSGEPSLDGSIDDERSALSDTEIGNAMRTETIAKQARGPSSDALEGDCMAEHLERSERNQCEWEDVLGSGELMRKVERNGDGQRPTDECSVRINVVDNMNGFDSDENLEFVLGFSCVIDAWELVVKMMRVGEKCRVKCSPRFAYGEKGLHPNITCNQYQDYTIELISSVKMDLSSLAVDELFAFLIKLKDRGNFFFSREEYEKAIFVYKRAISKWNECEDEEDAGMKKVLSALHSNLAVSYSKVEEWKNCLESAESSLAVDKLNGKALFRKGQSLSRLGEAEEAMKYLKEARLIDPNNSAIEIEFELAKRCADASRVKEKKMYQKMLSGISEKELKSEEENMKKENILHIMMISSLGAVVIGVLLYLMLE</sequence>
<evidence type="ECO:0000256" key="2">
    <source>
        <dbReference type="ARBA" id="ARBA00004173"/>
    </source>
</evidence>
<dbReference type="Pfam" id="PF00254">
    <property type="entry name" value="FKBP_C"/>
    <property type="match status" value="1"/>
</dbReference>
<evidence type="ECO:0000256" key="8">
    <source>
        <dbReference type="ARBA" id="ARBA00022737"/>
    </source>
</evidence>
<keyword evidence="7" id="KW-0493">Microtubule</keyword>
<dbReference type="InterPro" id="IPR001179">
    <property type="entry name" value="PPIase_FKBP_dom"/>
</dbReference>
<dbReference type="PROSITE" id="PS50005">
    <property type="entry name" value="TPR"/>
    <property type="match status" value="1"/>
</dbReference>
<keyword evidence="5" id="KW-0488">Methylation</keyword>
<dbReference type="InterPro" id="IPR011990">
    <property type="entry name" value="TPR-like_helical_dom_sf"/>
</dbReference>
<keyword evidence="19" id="KW-1185">Reference proteome</keyword>
<evidence type="ECO:0000256" key="11">
    <source>
        <dbReference type="ARBA" id="ARBA00023128"/>
    </source>
</evidence>
<dbReference type="GO" id="GO:0005740">
    <property type="term" value="C:mitochondrial envelope"/>
    <property type="evidence" value="ECO:0007669"/>
    <property type="project" value="TreeGrafter"/>
</dbReference>
<evidence type="ECO:0000256" key="4">
    <source>
        <dbReference type="ARBA" id="ARBA00004514"/>
    </source>
</evidence>
<evidence type="ECO:0000256" key="16">
    <source>
        <dbReference type="SAM" id="Phobius"/>
    </source>
</evidence>
<dbReference type="Gene3D" id="3.10.50.40">
    <property type="match status" value="1"/>
</dbReference>
<keyword evidence="10" id="KW-0007">Acetylation</keyword>
<keyword evidence="16" id="KW-0812">Transmembrane</keyword>
<keyword evidence="14" id="KW-0697">Rotamase</keyword>
<proteinExistence type="predicted"/>
<dbReference type="Gene3D" id="1.25.40.10">
    <property type="entry name" value="Tetratricopeptide repeat domain"/>
    <property type="match status" value="1"/>
</dbReference>
<evidence type="ECO:0000256" key="12">
    <source>
        <dbReference type="ARBA" id="ARBA00023212"/>
    </source>
</evidence>
<evidence type="ECO:0000256" key="1">
    <source>
        <dbReference type="ARBA" id="ARBA00004123"/>
    </source>
</evidence>
<comment type="caution">
    <text evidence="18">The sequence shown here is derived from an EMBL/GenBank/DDBJ whole genome shotgun (WGS) entry which is preliminary data.</text>
</comment>
<keyword evidence="13" id="KW-0539">Nucleus</keyword>
<keyword evidence="12" id="KW-0206">Cytoskeleton</keyword>
<dbReference type="GO" id="GO:0005874">
    <property type="term" value="C:microtubule"/>
    <property type="evidence" value="ECO:0007669"/>
    <property type="project" value="UniProtKB-KW"/>
</dbReference>
<dbReference type="InterPro" id="IPR019734">
    <property type="entry name" value="TPR_rpt"/>
</dbReference>
<keyword evidence="16" id="KW-1133">Transmembrane helix</keyword>
<evidence type="ECO:0000313" key="18">
    <source>
        <dbReference type="EMBL" id="GMR53794.1"/>
    </source>
</evidence>
<dbReference type="GO" id="GO:0003755">
    <property type="term" value="F:peptidyl-prolyl cis-trans isomerase activity"/>
    <property type="evidence" value="ECO:0007669"/>
    <property type="project" value="UniProtKB-KW"/>
</dbReference>
<dbReference type="GO" id="GO:0012505">
    <property type="term" value="C:endomembrane system"/>
    <property type="evidence" value="ECO:0007669"/>
    <property type="project" value="TreeGrafter"/>
</dbReference>
<reference evidence="19" key="1">
    <citation type="submission" date="2022-10" db="EMBL/GenBank/DDBJ databases">
        <title>Genome assembly of Pristionchus species.</title>
        <authorList>
            <person name="Yoshida K."/>
            <person name="Sommer R.J."/>
        </authorList>
    </citation>
    <scope>NUCLEOTIDE SEQUENCE [LARGE SCALE GENOMIC DNA]</scope>
    <source>
        <strain evidence="19">RS5460</strain>
    </source>
</reference>
<keyword evidence="6" id="KW-0597">Phosphoprotein</keyword>
<evidence type="ECO:0000256" key="14">
    <source>
        <dbReference type="PROSITE-ProRule" id="PRU00277"/>
    </source>
</evidence>
<evidence type="ECO:0000256" key="13">
    <source>
        <dbReference type="ARBA" id="ARBA00023242"/>
    </source>
</evidence>
<dbReference type="InterPro" id="IPR050754">
    <property type="entry name" value="FKBP4/5/8-like"/>
</dbReference>
<keyword evidence="16" id="KW-0472">Membrane</keyword>
<dbReference type="SUPFAM" id="SSF54534">
    <property type="entry name" value="FKBP-like"/>
    <property type="match status" value="1"/>
</dbReference>
<dbReference type="PROSITE" id="PS50059">
    <property type="entry name" value="FKBP_PPIASE"/>
    <property type="match status" value="1"/>
</dbReference>
<dbReference type="Proteomes" id="UP001328107">
    <property type="component" value="Unassembled WGS sequence"/>
</dbReference>
<keyword evidence="9 15" id="KW-0802">TPR repeat</keyword>
<feature type="domain" description="PPIase FKBP-type" evidence="17">
    <location>
        <begin position="146"/>
        <end position="213"/>
    </location>
</feature>
<dbReference type="GO" id="GO:0005634">
    <property type="term" value="C:nucleus"/>
    <property type="evidence" value="ECO:0007669"/>
    <property type="project" value="UniProtKB-SubCell"/>
</dbReference>
<name>A0AAN5CZY8_9BILA</name>
<evidence type="ECO:0000256" key="7">
    <source>
        <dbReference type="ARBA" id="ARBA00022701"/>
    </source>
</evidence>
<evidence type="ECO:0000256" key="15">
    <source>
        <dbReference type="PROSITE-ProRule" id="PRU00339"/>
    </source>
</evidence>
<comment type="catalytic activity">
    <reaction evidence="14">
        <text>[protein]-peptidylproline (omega=180) = [protein]-peptidylproline (omega=0)</text>
        <dbReference type="Rhea" id="RHEA:16237"/>
        <dbReference type="Rhea" id="RHEA-COMP:10747"/>
        <dbReference type="Rhea" id="RHEA-COMP:10748"/>
        <dbReference type="ChEBI" id="CHEBI:83833"/>
        <dbReference type="ChEBI" id="CHEBI:83834"/>
        <dbReference type="EC" id="5.2.1.8"/>
    </reaction>
</comment>
<gene>
    <name evidence="18" type="ORF">PMAYCL1PPCAC_23989</name>
</gene>
<dbReference type="GO" id="GO:0044183">
    <property type="term" value="F:protein folding chaperone"/>
    <property type="evidence" value="ECO:0007669"/>
    <property type="project" value="TreeGrafter"/>
</dbReference>
<feature type="repeat" description="TPR" evidence="15">
    <location>
        <begin position="309"/>
        <end position="342"/>
    </location>
</feature>
<dbReference type="InterPro" id="IPR013105">
    <property type="entry name" value="TPR_2"/>
</dbReference>
<dbReference type="InterPro" id="IPR046357">
    <property type="entry name" value="PPIase_dom_sf"/>
</dbReference>
<dbReference type="PANTHER" id="PTHR46512">
    <property type="entry name" value="PEPTIDYLPROLYL ISOMERASE"/>
    <property type="match status" value="1"/>
</dbReference>
<accession>A0AAN5CZY8</accession>
<evidence type="ECO:0000259" key="17">
    <source>
        <dbReference type="PROSITE" id="PS50059"/>
    </source>
</evidence>
<comment type="subcellular location">
    <subcellularLocation>
        <location evidence="3">Cytoplasm</location>
        <location evidence="3">Cytoskeleton</location>
    </subcellularLocation>
    <subcellularLocation>
        <location evidence="4">Cytoplasm</location>
        <location evidence="4">Cytosol</location>
    </subcellularLocation>
    <subcellularLocation>
        <location evidence="2">Mitochondrion</location>
    </subcellularLocation>
    <subcellularLocation>
        <location evidence="1">Nucleus</location>
    </subcellularLocation>
</comment>
<dbReference type="Pfam" id="PF07719">
    <property type="entry name" value="TPR_2"/>
    <property type="match status" value="1"/>
</dbReference>
<dbReference type="AlphaFoldDB" id="A0AAN5CZY8"/>
<dbReference type="SUPFAM" id="SSF48452">
    <property type="entry name" value="TPR-like"/>
    <property type="match status" value="1"/>
</dbReference>
<dbReference type="GO" id="GO:0043066">
    <property type="term" value="P:negative regulation of apoptotic process"/>
    <property type="evidence" value="ECO:0007669"/>
    <property type="project" value="TreeGrafter"/>
</dbReference>